<comment type="catalytic activity">
    <reaction evidence="9">
        <text>3 propionate 3-nitronate + 3 O2 + H2O = 3 3-oxopropanoate + 2 nitrate + nitrite + H2O2 + 3 H(+)</text>
        <dbReference type="Rhea" id="RHEA:57332"/>
        <dbReference type="ChEBI" id="CHEBI:15377"/>
        <dbReference type="ChEBI" id="CHEBI:15378"/>
        <dbReference type="ChEBI" id="CHEBI:15379"/>
        <dbReference type="ChEBI" id="CHEBI:16240"/>
        <dbReference type="ChEBI" id="CHEBI:16301"/>
        <dbReference type="ChEBI" id="CHEBI:17632"/>
        <dbReference type="ChEBI" id="CHEBI:33190"/>
        <dbReference type="ChEBI" id="CHEBI:136067"/>
    </reaction>
</comment>
<protein>
    <recommendedName>
        <fullName evidence="8">Propionate 3-nitronate monooxygenase</fullName>
    </recommendedName>
</protein>
<evidence type="ECO:0000256" key="8">
    <source>
        <dbReference type="ARBA" id="ARBA00031155"/>
    </source>
</evidence>
<evidence type="ECO:0000256" key="3">
    <source>
        <dbReference type="ARBA" id="ARBA00022575"/>
    </source>
</evidence>
<evidence type="ECO:0000256" key="2">
    <source>
        <dbReference type="ARBA" id="ARBA00009881"/>
    </source>
</evidence>
<dbReference type="PANTHER" id="PTHR42747">
    <property type="entry name" value="NITRONATE MONOOXYGENASE-RELATED"/>
    <property type="match status" value="1"/>
</dbReference>
<evidence type="ECO:0000313" key="10">
    <source>
        <dbReference type="EMBL" id="MFC3851364.1"/>
    </source>
</evidence>
<evidence type="ECO:0000256" key="4">
    <source>
        <dbReference type="ARBA" id="ARBA00022630"/>
    </source>
</evidence>
<dbReference type="SUPFAM" id="SSF51412">
    <property type="entry name" value="Inosine monophosphate dehydrogenase (IMPDH)"/>
    <property type="match status" value="1"/>
</dbReference>
<evidence type="ECO:0000256" key="1">
    <source>
        <dbReference type="ARBA" id="ARBA00001917"/>
    </source>
</evidence>
<dbReference type="InterPro" id="IPR013785">
    <property type="entry name" value="Aldolase_TIM"/>
</dbReference>
<gene>
    <name evidence="10" type="ORF">ACFOOG_00850</name>
</gene>
<proteinExistence type="inferred from homology"/>
<sequence length="347" mass="36811">MMDLTQLGLAFPLIQAPMAGVQDSALTIAVTEAGGLGSLPCAMLSAEQLDAALRQIRQHTQGPYNVNFFCHMPPEYDAERDLLWRAALQPCYERFGLTLPTSTSQPSRQPFNDAMAEVLEAHKPAVVSFHFGLPAPALLKRVQRLGAQIWSSATTLDEALWLEKQGADVIIAQGLEAGGHRGMFLSTDLKTQQRRMPLLRDVLANVKVPVVAAGGIATPEDVTEAMAAGAAGVQVGTAYLRSLEATTSPLHRAALSSSAAQMTALTNLYSGRPARGLVTELMNDLGAMSAIVPPFPLASNALAPLRQAAEAQGVADFSPLWAGERAPECREASAAEITAFLAQGFVV</sequence>
<evidence type="ECO:0000256" key="7">
    <source>
        <dbReference type="ARBA" id="ARBA00023033"/>
    </source>
</evidence>
<reference evidence="11" key="1">
    <citation type="journal article" date="2019" name="Int. J. Syst. Evol. Microbiol.">
        <title>The Global Catalogue of Microorganisms (GCM) 10K type strain sequencing project: providing services to taxonomists for standard genome sequencing and annotation.</title>
        <authorList>
            <consortium name="The Broad Institute Genomics Platform"/>
            <consortium name="The Broad Institute Genome Sequencing Center for Infectious Disease"/>
            <person name="Wu L."/>
            <person name="Ma J."/>
        </authorList>
    </citation>
    <scope>NUCLEOTIDE SEQUENCE [LARGE SCALE GENOMIC DNA]</scope>
    <source>
        <strain evidence="11">IBRC 10765</strain>
    </source>
</reference>
<dbReference type="PANTHER" id="PTHR42747:SF3">
    <property type="entry name" value="NITRONATE MONOOXYGENASE-RELATED"/>
    <property type="match status" value="1"/>
</dbReference>
<dbReference type="GO" id="GO:0016491">
    <property type="term" value="F:oxidoreductase activity"/>
    <property type="evidence" value="ECO:0007669"/>
    <property type="project" value="UniProtKB-KW"/>
</dbReference>
<dbReference type="CDD" id="cd04730">
    <property type="entry name" value="NPD_like"/>
    <property type="match status" value="1"/>
</dbReference>
<evidence type="ECO:0000256" key="5">
    <source>
        <dbReference type="ARBA" id="ARBA00022643"/>
    </source>
</evidence>
<comment type="caution">
    <text evidence="10">The sequence shown here is derived from an EMBL/GenBank/DDBJ whole genome shotgun (WGS) entry which is preliminary data.</text>
</comment>
<evidence type="ECO:0000256" key="9">
    <source>
        <dbReference type="ARBA" id="ARBA00049401"/>
    </source>
</evidence>
<comment type="cofactor">
    <cofactor evidence="1">
        <name>FMN</name>
        <dbReference type="ChEBI" id="CHEBI:58210"/>
    </cofactor>
</comment>
<keyword evidence="7" id="KW-0503">Monooxygenase</keyword>
<organism evidence="10 11">
    <name type="scientific">Saccharospirillum mangrovi</name>
    <dbReference type="NCBI Taxonomy" id="2161747"/>
    <lineage>
        <taxon>Bacteria</taxon>
        <taxon>Pseudomonadati</taxon>
        <taxon>Pseudomonadota</taxon>
        <taxon>Gammaproteobacteria</taxon>
        <taxon>Oceanospirillales</taxon>
        <taxon>Saccharospirillaceae</taxon>
        <taxon>Saccharospirillum</taxon>
    </lineage>
</organism>
<keyword evidence="4" id="KW-0285">Flavoprotein</keyword>
<dbReference type="Gene3D" id="3.20.20.70">
    <property type="entry name" value="Aldolase class I"/>
    <property type="match status" value="1"/>
</dbReference>
<dbReference type="Pfam" id="PF03060">
    <property type="entry name" value="NMO"/>
    <property type="match status" value="1"/>
</dbReference>
<dbReference type="RefSeq" id="WP_380692512.1">
    <property type="nucleotide sequence ID" value="NZ_JBHRYR010000002.1"/>
</dbReference>
<keyword evidence="11" id="KW-1185">Reference proteome</keyword>
<dbReference type="EMBL" id="JBHRYR010000002">
    <property type="protein sequence ID" value="MFC3851364.1"/>
    <property type="molecule type" value="Genomic_DNA"/>
</dbReference>
<keyword evidence="5" id="KW-0288">FMN</keyword>
<name>A0ABV7ZSZ2_9GAMM</name>
<keyword evidence="6 10" id="KW-0560">Oxidoreductase</keyword>
<evidence type="ECO:0000256" key="6">
    <source>
        <dbReference type="ARBA" id="ARBA00023002"/>
    </source>
</evidence>
<accession>A0ABV7ZSZ2</accession>
<keyword evidence="3" id="KW-0216">Detoxification</keyword>
<evidence type="ECO:0000313" key="11">
    <source>
        <dbReference type="Proteomes" id="UP001595617"/>
    </source>
</evidence>
<dbReference type="Proteomes" id="UP001595617">
    <property type="component" value="Unassembled WGS sequence"/>
</dbReference>
<comment type="similarity">
    <text evidence="2">Belongs to the nitronate monooxygenase family. NMO class I subfamily.</text>
</comment>
<dbReference type="InterPro" id="IPR004136">
    <property type="entry name" value="NMO"/>
</dbReference>